<dbReference type="EMBL" id="JARYGZ010000001">
    <property type="protein sequence ID" value="MDH7637393.1"/>
    <property type="molecule type" value="Genomic_DNA"/>
</dbReference>
<accession>A0ABT6MX60</accession>
<dbReference type="InterPro" id="IPR058245">
    <property type="entry name" value="NreC/VraR/RcsB-like_REC"/>
</dbReference>
<feature type="domain" description="HTH luxR-type" evidence="4">
    <location>
        <begin position="148"/>
        <end position="213"/>
    </location>
</feature>
<keyword evidence="7" id="KW-1185">Reference proteome</keyword>
<reference evidence="6" key="1">
    <citation type="submission" date="2023-04" db="EMBL/GenBank/DDBJ databases">
        <title>Sphingomonas sp. MAHUQ-71 isolated from rice field.</title>
        <authorList>
            <person name="Huq M.A."/>
        </authorList>
    </citation>
    <scope>NUCLEOTIDE SEQUENCE</scope>
    <source>
        <strain evidence="6">MAHUQ-71</strain>
    </source>
</reference>
<proteinExistence type="predicted"/>
<name>A0ABT6MX60_9SPHN</name>
<evidence type="ECO:0000256" key="3">
    <source>
        <dbReference type="PROSITE-ProRule" id="PRU00169"/>
    </source>
</evidence>
<dbReference type="SUPFAM" id="SSF46894">
    <property type="entry name" value="C-terminal effector domain of the bipartite response regulators"/>
    <property type="match status" value="1"/>
</dbReference>
<evidence type="ECO:0000256" key="1">
    <source>
        <dbReference type="ARBA" id="ARBA00022553"/>
    </source>
</evidence>
<dbReference type="PROSITE" id="PS50110">
    <property type="entry name" value="RESPONSE_REGULATORY"/>
    <property type="match status" value="1"/>
</dbReference>
<evidence type="ECO:0000259" key="4">
    <source>
        <dbReference type="PROSITE" id="PS50043"/>
    </source>
</evidence>
<keyword evidence="2" id="KW-0238">DNA-binding</keyword>
<evidence type="ECO:0000313" key="7">
    <source>
        <dbReference type="Proteomes" id="UP001160625"/>
    </source>
</evidence>
<dbReference type="InterPro" id="IPR016032">
    <property type="entry name" value="Sig_transdc_resp-reg_C-effctor"/>
</dbReference>
<dbReference type="InterPro" id="IPR001789">
    <property type="entry name" value="Sig_transdc_resp-reg_receiver"/>
</dbReference>
<dbReference type="PANTHER" id="PTHR45566:SF1">
    <property type="entry name" value="HTH-TYPE TRANSCRIPTIONAL REGULATOR YHJB-RELATED"/>
    <property type="match status" value="1"/>
</dbReference>
<evidence type="ECO:0000313" key="6">
    <source>
        <dbReference type="EMBL" id="MDH7637393.1"/>
    </source>
</evidence>
<keyword evidence="1 3" id="KW-0597">Phosphoprotein</keyword>
<dbReference type="InterPro" id="IPR051015">
    <property type="entry name" value="EvgA-like"/>
</dbReference>
<feature type="modified residue" description="4-aspartylphosphate" evidence="3">
    <location>
        <position position="60"/>
    </location>
</feature>
<dbReference type="Proteomes" id="UP001160625">
    <property type="component" value="Unassembled WGS sequence"/>
</dbReference>
<dbReference type="PRINTS" id="PR00038">
    <property type="entry name" value="HTHLUXR"/>
</dbReference>
<gene>
    <name evidence="6" type="ORF">QGN17_01495</name>
</gene>
<comment type="caution">
    <text evidence="6">The sequence shown here is derived from an EMBL/GenBank/DDBJ whole genome shotgun (WGS) entry which is preliminary data.</text>
</comment>
<feature type="domain" description="Response regulatory" evidence="5">
    <location>
        <begin position="8"/>
        <end position="125"/>
    </location>
</feature>
<evidence type="ECO:0000259" key="5">
    <source>
        <dbReference type="PROSITE" id="PS50110"/>
    </source>
</evidence>
<dbReference type="CDD" id="cd06170">
    <property type="entry name" value="LuxR_C_like"/>
    <property type="match status" value="1"/>
</dbReference>
<dbReference type="Pfam" id="PF00196">
    <property type="entry name" value="GerE"/>
    <property type="match status" value="1"/>
</dbReference>
<dbReference type="InterPro" id="IPR000792">
    <property type="entry name" value="Tscrpt_reg_LuxR_C"/>
</dbReference>
<dbReference type="SMART" id="SM00421">
    <property type="entry name" value="HTH_LUXR"/>
    <property type="match status" value="1"/>
</dbReference>
<sequence length="222" mass="23933">MGERGVERVLIADDHPLVRDGLRTVISVAFDAAELFEAASLDETIAVIEREGDFDLVMLDVNMPGATGVSGLQMLRHRFPALPVVIVSAATDRGLVSAALAAGASGFIPKSLKRGAIVDALKSVLAGEIYVPEDVALDDRAMDEEREIQSRIDQLTPQQRVVLGLIVEGKLNKQIAYELDVSMTTVKAHVSAILTKLRVFSRTQAVILVNKVGFHGDGAKRH</sequence>
<dbReference type="SUPFAM" id="SSF52172">
    <property type="entry name" value="CheY-like"/>
    <property type="match status" value="1"/>
</dbReference>
<organism evidence="6 7">
    <name type="scientific">Sphingomonas oryzagri</name>
    <dbReference type="NCBI Taxonomy" id="3042314"/>
    <lineage>
        <taxon>Bacteria</taxon>
        <taxon>Pseudomonadati</taxon>
        <taxon>Pseudomonadota</taxon>
        <taxon>Alphaproteobacteria</taxon>
        <taxon>Sphingomonadales</taxon>
        <taxon>Sphingomonadaceae</taxon>
        <taxon>Sphingomonas</taxon>
    </lineage>
</organism>
<dbReference type="Gene3D" id="3.40.50.2300">
    <property type="match status" value="1"/>
</dbReference>
<dbReference type="SMART" id="SM00448">
    <property type="entry name" value="REC"/>
    <property type="match status" value="1"/>
</dbReference>
<dbReference type="RefSeq" id="WP_281042745.1">
    <property type="nucleotide sequence ID" value="NZ_JARYGZ010000001.1"/>
</dbReference>
<dbReference type="CDD" id="cd17535">
    <property type="entry name" value="REC_NarL-like"/>
    <property type="match status" value="1"/>
</dbReference>
<dbReference type="Pfam" id="PF00072">
    <property type="entry name" value="Response_reg"/>
    <property type="match status" value="1"/>
</dbReference>
<evidence type="ECO:0000256" key="2">
    <source>
        <dbReference type="ARBA" id="ARBA00023125"/>
    </source>
</evidence>
<dbReference type="PANTHER" id="PTHR45566">
    <property type="entry name" value="HTH-TYPE TRANSCRIPTIONAL REGULATOR YHJB-RELATED"/>
    <property type="match status" value="1"/>
</dbReference>
<protein>
    <submittedName>
        <fullName evidence="6">Response regulator transcription factor</fullName>
    </submittedName>
</protein>
<dbReference type="InterPro" id="IPR011006">
    <property type="entry name" value="CheY-like_superfamily"/>
</dbReference>
<dbReference type="PROSITE" id="PS00622">
    <property type="entry name" value="HTH_LUXR_1"/>
    <property type="match status" value="1"/>
</dbReference>
<dbReference type="PROSITE" id="PS50043">
    <property type="entry name" value="HTH_LUXR_2"/>
    <property type="match status" value="1"/>
</dbReference>